<name>A0A2X2J0W5_SPHMU</name>
<sequence length="76" mass="8938">MLSIGRAMWNERWLARLPLNKAVQFIWMVELAKVIGHLSRPWMILRNNGMKVVPIDVCVYFGRSNTFMTEHILYSS</sequence>
<organism evidence="1 2">
    <name type="scientific">Sphingobacterium multivorum</name>
    <dbReference type="NCBI Taxonomy" id="28454"/>
    <lineage>
        <taxon>Bacteria</taxon>
        <taxon>Pseudomonadati</taxon>
        <taxon>Bacteroidota</taxon>
        <taxon>Sphingobacteriia</taxon>
        <taxon>Sphingobacteriales</taxon>
        <taxon>Sphingobacteriaceae</taxon>
        <taxon>Sphingobacterium</taxon>
    </lineage>
</organism>
<dbReference type="EMBL" id="UAUU01000008">
    <property type="protein sequence ID" value="SPZ85286.1"/>
    <property type="molecule type" value="Genomic_DNA"/>
</dbReference>
<gene>
    <name evidence="1" type="ORF">NCTC11343_01847</name>
</gene>
<reference evidence="1 2" key="1">
    <citation type="submission" date="2018-06" db="EMBL/GenBank/DDBJ databases">
        <authorList>
            <consortium name="Pathogen Informatics"/>
            <person name="Doyle S."/>
        </authorList>
    </citation>
    <scope>NUCLEOTIDE SEQUENCE [LARGE SCALE GENOMIC DNA]</scope>
    <source>
        <strain evidence="1 2">NCTC11343</strain>
    </source>
</reference>
<evidence type="ECO:0000313" key="2">
    <source>
        <dbReference type="Proteomes" id="UP000251241"/>
    </source>
</evidence>
<dbReference type="AlphaFoldDB" id="A0A2X2J0W5"/>
<proteinExistence type="predicted"/>
<accession>A0A2X2J0W5</accession>
<evidence type="ECO:0000313" key="1">
    <source>
        <dbReference type="EMBL" id="SPZ85286.1"/>
    </source>
</evidence>
<protein>
    <submittedName>
        <fullName evidence="1">Uncharacterized protein</fullName>
    </submittedName>
</protein>
<dbReference type="Proteomes" id="UP000251241">
    <property type="component" value="Unassembled WGS sequence"/>
</dbReference>